<evidence type="ECO:0000313" key="2">
    <source>
        <dbReference type="Proteomes" id="UP000249260"/>
    </source>
</evidence>
<gene>
    <name evidence="1" type="ORF">DL346_16805</name>
</gene>
<reference evidence="1 2" key="1">
    <citation type="submission" date="2018-06" db="EMBL/GenBank/DDBJ databases">
        <title>Paenibacillus montanisoli sp. nov., isolated from mountain area soil.</title>
        <authorList>
            <person name="Wu M."/>
        </authorList>
    </citation>
    <scope>NUCLEOTIDE SEQUENCE [LARGE SCALE GENOMIC DNA]</scope>
    <source>
        <strain evidence="1 2">RA17</strain>
    </source>
</reference>
<proteinExistence type="predicted"/>
<keyword evidence="2" id="KW-1185">Reference proteome</keyword>
<dbReference type="Proteomes" id="UP000249260">
    <property type="component" value="Unassembled WGS sequence"/>
</dbReference>
<protein>
    <submittedName>
        <fullName evidence="1">Uncharacterized protein</fullName>
    </submittedName>
</protein>
<accession>A0A328U0T0</accession>
<dbReference type="EMBL" id="QLUW01000003">
    <property type="protein sequence ID" value="RAP75051.1"/>
    <property type="molecule type" value="Genomic_DNA"/>
</dbReference>
<name>A0A328U0T0_9BACL</name>
<evidence type="ECO:0000313" key="1">
    <source>
        <dbReference type="EMBL" id="RAP75051.1"/>
    </source>
</evidence>
<dbReference type="AlphaFoldDB" id="A0A328U0T0"/>
<organism evidence="1 2">
    <name type="scientific">Paenibacillus montanisoli</name>
    <dbReference type="NCBI Taxonomy" id="2081970"/>
    <lineage>
        <taxon>Bacteria</taxon>
        <taxon>Bacillati</taxon>
        <taxon>Bacillota</taxon>
        <taxon>Bacilli</taxon>
        <taxon>Bacillales</taxon>
        <taxon>Paenibacillaceae</taxon>
        <taxon>Paenibacillus</taxon>
    </lineage>
</organism>
<comment type="caution">
    <text evidence="1">The sequence shown here is derived from an EMBL/GenBank/DDBJ whole genome shotgun (WGS) entry which is preliminary data.</text>
</comment>
<sequence length="80" mass="9330">MVPLRCSESFFNKKLFAPFQLPELSVKEFIYLLFSSSHLNISSIVSNIVRKVNMFLKIHGTRAYAHFWQTRHETGIRAIS</sequence>